<dbReference type="InterPro" id="IPR020476">
    <property type="entry name" value="Nudix_hydrolase"/>
</dbReference>
<dbReference type="Proteomes" id="UP000095210">
    <property type="component" value="Chromosome"/>
</dbReference>
<dbReference type="SUPFAM" id="SSF55961">
    <property type="entry name" value="Bet v1-like"/>
    <property type="match status" value="1"/>
</dbReference>
<proteinExistence type="inferred from homology"/>
<evidence type="ECO:0000256" key="2">
    <source>
        <dbReference type="ARBA" id="ARBA00005582"/>
    </source>
</evidence>
<dbReference type="KEGG" id="ahm:TL08_04415"/>
<evidence type="ECO:0000256" key="11">
    <source>
        <dbReference type="ARBA" id="ARBA00038905"/>
    </source>
</evidence>
<dbReference type="PANTHER" id="PTHR47707:SF1">
    <property type="entry name" value="NUDIX HYDROLASE FAMILY PROTEIN"/>
    <property type="match status" value="1"/>
</dbReference>
<dbReference type="GO" id="GO:0044716">
    <property type="term" value="F:8-oxo-GDP phosphatase activity"/>
    <property type="evidence" value="ECO:0007669"/>
    <property type="project" value="TreeGrafter"/>
</dbReference>
<evidence type="ECO:0000256" key="7">
    <source>
        <dbReference type="ARBA" id="ARBA00022801"/>
    </source>
</evidence>
<evidence type="ECO:0000256" key="9">
    <source>
        <dbReference type="ARBA" id="ARBA00023204"/>
    </source>
</evidence>
<evidence type="ECO:0000256" key="5">
    <source>
        <dbReference type="ARBA" id="ARBA00022723"/>
    </source>
</evidence>
<evidence type="ECO:0000256" key="12">
    <source>
        <dbReference type="SAM" id="MobiDB-lite"/>
    </source>
</evidence>
<dbReference type="GO" id="GO:0008413">
    <property type="term" value="F:8-oxo-7,8-dihydroguanosine triphosphate pyrophosphatase activity"/>
    <property type="evidence" value="ECO:0007669"/>
    <property type="project" value="TreeGrafter"/>
</dbReference>
<dbReference type="EC" id="3.6.1.55" evidence="11"/>
<evidence type="ECO:0000256" key="10">
    <source>
        <dbReference type="ARBA" id="ARBA00035861"/>
    </source>
</evidence>
<evidence type="ECO:0000256" key="8">
    <source>
        <dbReference type="ARBA" id="ARBA00022842"/>
    </source>
</evidence>
<evidence type="ECO:0000313" key="14">
    <source>
        <dbReference type="EMBL" id="AOS61713.1"/>
    </source>
</evidence>
<dbReference type="Gene3D" id="3.90.79.10">
    <property type="entry name" value="Nucleoside Triphosphate Pyrophosphohydrolase"/>
    <property type="match status" value="1"/>
</dbReference>
<dbReference type="CDD" id="cd03425">
    <property type="entry name" value="NUDIX_MutT_NudA_like"/>
    <property type="match status" value="1"/>
</dbReference>
<dbReference type="GO" id="GO:0006260">
    <property type="term" value="P:DNA replication"/>
    <property type="evidence" value="ECO:0007669"/>
    <property type="project" value="UniProtKB-KW"/>
</dbReference>
<dbReference type="GO" id="GO:0035539">
    <property type="term" value="F:8-oxo-7,8-dihydrodeoxyguanosine triphosphate pyrophosphatase activity"/>
    <property type="evidence" value="ECO:0007669"/>
    <property type="project" value="UniProtKB-EC"/>
</dbReference>
<dbReference type="PRINTS" id="PR00502">
    <property type="entry name" value="NUDIXFAMILY"/>
</dbReference>
<dbReference type="AlphaFoldDB" id="A0AAC9HM92"/>
<dbReference type="PANTHER" id="PTHR47707">
    <property type="entry name" value="8-OXO-DGTP DIPHOSPHATASE"/>
    <property type="match status" value="1"/>
</dbReference>
<sequence>MSIDAARWWDLRLPDPAPSAHTGHPVAVPGDADGNDRRVPLLRTSALIEAEPSTVVAALRLRLDSSDAPAATEATPDSAARIETMGTGQLLGVGDRVVYGIPFGRTRIPVRTRLTSVDSGELRATAVAGSPWRLDHRITVTETRAGTLLTESLRWYWFGGLLDEILGALFIRRIVLRMFAAREASIRAAVQRLRAAPAVVGAALVRAETVLAAQRARPETLAGRWELPGGAVETAETEQNALVRECVEELGAQVRVGPRIGPDLPLPDGRVLRIYLAMLDPASDEPQAREHRELRWLSAEQLDEVDWLPADLDLLPDLRWFLTASAENSANQRR</sequence>
<dbReference type="GO" id="GO:0044715">
    <property type="term" value="F:8-oxo-dGDP phosphatase activity"/>
    <property type="evidence" value="ECO:0007669"/>
    <property type="project" value="TreeGrafter"/>
</dbReference>
<name>A0AAC9HM92_9PSEU</name>
<evidence type="ECO:0000256" key="6">
    <source>
        <dbReference type="ARBA" id="ARBA00022763"/>
    </source>
</evidence>
<protein>
    <recommendedName>
        <fullName evidence="11">8-oxo-dGTP diphosphatase</fullName>
        <ecNumber evidence="11">3.6.1.55</ecNumber>
    </recommendedName>
</protein>
<dbReference type="InterPro" id="IPR015797">
    <property type="entry name" value="NUDIX_hydrolase-like_dom_sf"/>
</dbReference>
<comment type="similarity">
    <text evidence="2">Belongs to the Nudix hydrolase family.</text>
</comment>
<evidence type="ECO:0000313" key="15">
    <source>
        <dbReference type="Proteomes" id="UP000095210"/>
    </source>
</evidence>
<dbReference type="InterPro" id="IPR000086">
    <property type="entry name" value="NUDIX_hydrolase_dom"/>
</dbReference>
<comment type="catalytic activity">
    <reaction evidence="10">
        <text>8-oxo-dGTP + H2O = 8-oxo-dGMP + diphosphate + H(+)</text>
        <dbReference type="Rhea" id="RHEA:31575"/>
        <dbReference type="ChEBI" id="CHEBI:15377"/>
        <dbReference type="ChEBI" id="CHEBI:15378"/>
        <dbReference type="ChEBI" id="CHEBI:33019"/>
        <dbReference type="ChEBI" id="CHEBI:63224"/>
        <dbReference type="ChEBI" id="CHEBI:77896"/>
        <dbReference type="EC" id="3.6.1.55"/>
    </reaction>
</comment>
<evidence type="ECO:0000256" key="4">
    <source>
        <dbReference type="ARBA" id="ARBA00022705"/>
    </source>
</evidence>
<keyword evidence="9" id="KW-0234">DNA repair</keyword>
<dbReference type="PROSITE" id="PS51462">
    <property type="entry name" value="NUDIX"/>
    <property type="match status" value="1"/>
</dbReference>
<keyword evidence="5" id="KW-0479">Metal-binding</keyword>
<keyword evidence="8" id="KW-0460">Magnesium</keyword>
<keyword evidence="15" id="KW-1185">Reference proteome</keyword>
<dbReference type="Pfam" id="PF00293">
    <property type="entry name" value="NUDIX"/>
    <property type="match status" value="1"/>
</dbReference>
<organism evidence="14 15">
    <name type="scientific">Actinoalloteichus hymeniacidonis</name>
    <dbReference type="NCBI Taxonomy" id="340345"/>
    <lineage>
        <taxon>Bacteria</taxon>
        <taxon>Bacillati</taxon>
        <taxon>Actinomycetota</taxon>
        <taxon>Actinomycetes</taxon>
        <taxon>Pseudonocardiales</taxon>
        <taxon>Pseudonocardiaceae</taxon>
        <taxon>Actinoalloteichus</taxon>
    </lineage>
</organism>
<dbReference type="SUPFAM" id="SSF55811">
    <property type="entry name" value="Nudix"/>
    <property type="match status" value="1"/>
</dbReference>
<keyword evidence="4" id="KW-0235">DNA replication</keyword>
<gene>
    <name evidence="14" type="ORF">TL08_04415</name>
</gene>
<dbReference type="EMBL" id="CP014859">
    <property type="protein sequence ID" value="AOS61713.1"/>
    <property type="molecule type" value="Genomic_DNA"/>
</dbReference>
<evidence type="ECO:0000256" key="3">
    <source>
        <dbReference type="ARBA" id="ARBA00022457"/>
    </source>
</evidence>
<dbReference type="GO" id="GO:0046872">
    <property type="term" value="F:metal ion binding"/>
    <property type="evidence" value="ECO:0007669"/>
    <property type="project" value="UniProtKB-KW"/>
</dbReference>
<evidence type="ECO:0000256" key="1">
    <source>
        <dbReference type="ARBA" id="ARBA00001946"/>
    </source>
</evidence>
<keyword evidence="3" id="KW-0515">Mutator protein</keyword>
<comment type="cofactor">
    <cofactor evidence="1">
        <name>Mg(2+)</name>
        <dbReference type="ChEBI" id="CHEBI:18420"/>
    </cofactor>
</comment>
<keyword evidence="7 14" id="KW-0378">Hydrolase</keyword>
<feature type="region of interest" description="Disordered" evidence="12">
    <location>
        <begin position="14"/>
        <end position="36"/>
    </location>
</feature>
<feature type="domain" description="Nudix hydrolase" evidence="13">
    <location>
        <begin position="195"/>
        <end position="322"/>
    </location>
</feature>
<accession>A0AAC9HM92</accession>
<reference evidence="15" key="1">
    <citation type="submission" date="2016-03" db="EMBL/GenBank/DDBJ databases">
        <title>Complete genome sequence of the type strain Actinoalloteichus hymeniacidonis DSM 45092.</title>
        <authorList>
            <person name="Schaffert L."/>
            <person name="Albersmeier A."/>
            <person name="Winkler A."/>
            <person name="Kalinowski J."/>
            <person name="Zotchev S."/>
            <person name="Ruckert C."/>
        </authorList>
    </citation>
    <scope>NUCLEOTIDE SEQUENCE [LARGE SCALE GENOMIC DNA]</scope>
    <source>
        <strain evidence="15">HPA177(T) (DSM 45092(T))</strain>
    </source>
</reference>
<keyword evidence="6" id="KW-0227">DNA damage</keyword>
<dbReference type="InterPro" id="IPR047127">
    <property type="entry name" value="MutT-like"/>
</dbReference>
<evidence type="ECO:0000259" key="13">
    <source>
        <dbReference type="PROSITE" id="PS51462"/>
    </source>
</evidence>
<dbReference type="GO" id="GO:0006281">
    <property type="term" value="P:DNA repair"/>
    <property type="evidence" value="ECO:0007669"/>
    <property type="project" value="UniProtKB-KW"/>
</dbReference>